<dbReference type="SUPFAM" id="SSF54001">
    <property type="entry name" value="Cysteine proteinases"/>
    <property type="match status" value="1"/>
</dbReference>
<feature type="transmembrane region" description="Helical" evidence="2">
    <location>
        <begin position="146"/>
        <end position="163"/>
    </location>
</feature>
<dbReference type="OrthoDB" id="9804023at2"/>
<dbReference type="AlphaFoldDB" id="A0A316TJ48"/>
<evidence type="ECO:0000256" key="1">
    <source>
        <dbReference type="SAM" id="MobiDB-lite"/>
    </source>
</evidence>
<feature type="region of interest" description="Disordered" evidence="1">
    <location>
        <begin position="309"/>
        <end position="329"/>
    </location>
</feature>
<dbReference type="InterPro" id="IPR052901">
    <property type="entry name" value="Bact_TGase-like"/>
</dbReference>
<proteinExistence type="predicted"/>
<dbReference type="InterPro" id="IPR002931">
    <property type="entry name" value="Transglutaminase-like"/>
</dbReference>
<dbReference type="Pfam" id="PF01841">
    <property type="entry name" value="Transglut_core"/>
    <property type="match status" value="1"/>
</dbReference>
<dbReference type="EMBL" id="QGDD01000002">
    <property type="protein sequence ID" value="PWN03571.1"/>
    <property type="molecule type" value="Genomic_DNA"/>
</dbReference>
<dbReference type="Proteomes" id="UP000245507">
    <property type="component" value="Unassembled WGS sequence"/>
</dbReference>
<organism evidence="4 5">
    <name type="scientific">Nocardioides silvaticus</name>
    <dbReference type="NCBI Taxonomy" id="2201891"/>
    <lineage>
        <taxon>Bacteria</taxon>
        <taxon>Bacillati</taxon>
        <taxon>Actinomycetota</taxon>
        <taxon>Actinomycetes</taxon>
        <taxon>Propionibacteriales</taxon>
        <taxon>Nocardioidaceae</taxon>
        <taxon>Nocardioides</taxon>
    </lineage>
</organism>
<dbReference type="InterPro" id="IPR038765">
    <property type="entry name" value="Papain-like_cys_pep_sf"/>
</dbReference>
<keyword evidence="5" id="KW-1185">Reference proteome</keyword>
<reference evidence="4 5" key="1">
    <citation type="submission" date="2018-05" db="EMBL/GenBank/DDBJ databases">
        <title>Nocardioides silvaticus genome.</title>
        <authorList>
            <person name="Li C."/>
            <person name="Wang G."/>
        </authorList>
    </citation>
    <scope>NUCLEOTIDE SEQUENCE [LARGE SCALE GENOMIC DNA]</scope>
    <source>
        <strain evidence="4 5">CCTCC AB 2018079</strain>
    </source>
</reference>
<evidence type="ECO:0000313" key="4">
    <source>
        <dbReference type="EMBL" id="PWN03571.1"/>
    </source>
</evidence>
<accession>A0A316TJ48</accession>
<dbReference type="RefSeq" id="WP_109692659.1">
    <property type="nucleotide sequence ID" value="NZ_QGDD01000002.1"/>
</dbReference>
<dbReference type="InterPro" id="IPR021878">
    <property type="entry name" value="TgpA_N"/>
</dbReference>
<protein>
    <recommendedName>
        <fullName evidence="3">Transglutaminase-like domain-containing protein</fullName>
    </recommendedName>
</protein>
<dbReference type="PANTHER" id="PTHR42736:SF1">
    <property type="entry name" value="PROTEIN-GLUTAMINE GAMMA-GLUTAMYLTRANSFERASE"/>
    <property type="match status" value="1"/>
</dbReference>
<feature type="transmembrane region" description="Helical" evidence="2">
    <location>
        <begin position="63"/>
        <end position="80"/>
    </location>
</feature>
<evidence type="ECO:0000259" key="3">
    <source>
        <dbReference type="SMART" id="SM00460"/>
    </source>
</evidence>
<comment type="caution">
    <text evidence="4">The sequence shown here is derived from an EMBL/GenBank/DDBJ whole genome shotgun (WGS) entry which is preliminary data.</text>
</comment>
<dbReference type="Pfam" id="PF11992">
    <property type="entry name" value="TgpA_N"/>
    <property type="match status" value="1"/>
</dbReference>
<keyword evidence="2" id="KW-0472">Membrane</keyword>
<dbReference type="PANTHER" id="PTHR42736">
    <property type="entry name" value="PROTEIN-GLUTAMINE GAMMA-GLUTAMYLTRANSFERASE"/>
    <property type="match status" value="1"/>
</dbReference>
<feature type="transmembrane region" description="Helical" evidence="2">
    <location>
        <begin position="39"/>
        <end position="56"/>
    </location>
</feature>
<dbReference type="Gene3D" id="3.10.620.30">
    <property type="match status" value="1"/>
</dbReference>
<evidence type="ECO:0000313" key="5">
    <source>
        <dbReference type="Proteomes" id="UP000245507"/>
    </source>
</evidence>
<name>A0A316TJ48_9ACTN</name>
<gene>
    <name evidence="4" type="ORF">DJ010_05550</name>
</gene>
<dbReference type="SMART" id="SM00460">
    <property type="entry name" value="TGc"/>
    <property type="match status" value="1"/>
</dbReference>
<sequence length="792" mass="84927">MNGRPAFGYALLVSLVAAGTSWAALMAWRGFLVDSSDYLAPLLVIAVVVAASGALLRWLGSPALLTIAVQTLLAVAMVSGELGGSPLPVGEAGNQIWRSLEQAMTSARTYAAPIQSDVPPVAPLMLVGGAFFVLLVDLLACTLRRVPIAGLALLAIYSVPAGLTQSGPGLIAFVMAAAGFLALLHLDSRDLLLKWGRLLGPDEGNPWLDANPVADAVRVGAGRIGVTATVLAVFLPPFVPVLDLDVFGIGPGDGDEDIEIHNPSTDLRRDLEREEDIPLIRLRTDDPSPEYLRVAALARFTGALWSSGNRGVGDDNTATGDLPAPLGLSPDVPRREYQYEFEANDSFNSSWLPTQFPDSNVEAAGDWRFDEDTMDFLAVPKELDTRDLAWSVTGIEPEYGTTGEFFQDAAINAVDEEFLEIPSGLPPIVRRESDHVAGDARTDYEAALLLQDYFRESGGFRYSLKKAPPGVGGDAFETFLDADEEGGRIGYCEQFASAMAVMARMQGIPARVAVGFLRPESLGNGEWEYSSWDLHAWPELYFEGSGWVRFEPTPQGRAATAPDYTTVPVNAPEPTAPTSGPTVSEETRDPVEDPSQQSESAAPEQETDAAADGADEGTDWVVVLLRAGVALLVVALLVVLAYLPRLLRRRARDRRLAGTPEDLWDELAATAIDLGLAWPSGRSPQEVGRAIVDHLGDRSDVNRPERPRTGADADPEAAAALERLVAALEVARYARPGSPVPSANLADDVELCAASLEAGVTRRAARRARWLPASLWQRPARNTSKSDDLVNA</sequence>
<evidence type="ECO:0000256" key="2">
    <source>
        <dbReference type="SAM" id="Phobius"/>
    </source>
</evidence>
<feature type="region of interest" description="Disordered" evidence="1">
    <location>
        <begin position="558"/>
        <end position="612"/>
    </location>
</feature>
<feature type="transmembrane region" description="Helical" evidence="2">
    <location>
        <begin position="620"/>
        <end position="643"/>
    </location>
</feature>
<feature type="transmembrane region" description="Helical" evidence="2">
    <location>
        <begin position="121"/>
        <end position="139"/>
    </location>
</feature>
<feature type="domain" description="Transglutaminase-like" evidence="3">
    <location>
        <begin position="484"/>
        <end position="554"/>
    </location>
</feature>
<keyword evidence="2" id="KW-1133">Transmembrane helix</keyword>
<keyword evidence="2" id="KW-0812">Transmembrane</keyword>